<accession>A0A9X4RGR7</accession>
<organism evidence="2 3">
    <name type="scientific">Speluncibacter jeojiensis</name>
    <dbReference type="NCBI Taxonomy" id="2710754"/>
    <lineage>
        <taxon>Bacteria</taxon>
        <taxon>Bacillati</taxon>
        <taxon>Actinomycetota</taxon>
        <taxon>Actinomycetes</taxon>
        <taxon>Mycobacteriales</taxon>
        <taxon>Speluncibacteraceae</taxon>
        <taxon>Speluncibacter</taxon>
    </lineage>
</organism>
<dbReference type="Proteomes" id="UP001152755">
    <property type="component" value="Unassembled WGS sequence"/>
</dbReference>
<dbReference type="InterPro" id="IPR029066">
    <property type="entry name" value="PLP-binding_barrel"/>
</dbReference>
<keyword evidence="3" id="KW-1185">Reference proteome</keyword>
<dbReference type="SUPFAM" id="SSF51419">
    <property type="entry name" value="PLP-binding barrel"/>
    <property type="match status" value="1"/>
</dbReference>
<dbReference type="PANTHER" id="PTHR28004:SF2">
    <property type="entry name" value="D-SERINE DEHYDRATASE"/>
    <property type="match status" value="1"/>
</dbReference>
<dbReference type="EMBL" id="JANRHA010000003">
    <property type="protein sequence ID" value="MDG3014316.1"/>
    <property type="molecule type" value="Genomic_DNA"/>
</dbReference>
<dbReference type="Gene3D" id="3.20.20.10">
    <property type="entry name" value="Alanine racemase"/>
    <property type="match status" value="1"/>
</dbReference>
<dbReference type="EC" id="5.1.1.1" evidence="2"/>
<dbReference type="InterPro" id="IPR051466">
    <property type="entry name" value="D-amino_acid_metab_enzyme"/>
</dbReference>
<dbReference type="GO" id="GO:0008721">
    <property type="term" value="F:D-serine ammonia-lyase activity"/>
    <property type="evidence" value="ECO:0007669"/>
    <property type="project" value="TreeGrafter"/>
</dbReference>
<name>A0A9X4RGR7_9ACTN</name>
<evidence type="ECO:0000313" key="3">
    <source>
        <dbReference type="Proteomes" id="UP001152755"/>
    </source>
</evidence>
<dbReference type="AlphaFoldDB" id="A0A9X4RGR7"/>
<dbReference type="GO" id="GO:0008784">
    <property type="term" value="F:alanine racemase activity"/>
    <property type="evidence" value="ECO:0007669"/>
    <property type="project" value="UniProtKB-EC"/>
</dbReference>
<evidence type="ECO:0000259" key="1">
    <source>
        <dbReference type="Pfam" id="PF01168"/>
    </source>
</evidence>
<dbReference type="InterPro" id="IPR001608">
    <property type="entry name" value="Ala_racemase_N"/>
</dbReference>
<reference evidence="2" key="1">
    <citation type="submission" date="2022-08" db="EMBL/GenBank/DDBJ databases">
        <title>Genome analysis of Corynebacteriales strain.</title>
        <authorList>
            <person name="Lee S.D."/>
        </authorList>
    </citation>
    <scope>NUCLEOTIDE SEQUENCE</scope>
    <source>
        <strain evidence="2">D3-21</strain>
    </source>
</reference>
<comment type="caution">
    <text evidence="2">The sequence shown here is derived from an EMBL/GenBank/DDBJ whole genome shotgun (WGS) entry which is preliminary data.</text>
</comment>
<proteinExistence type="predicted"/>
<dbReference type="Pfam" id="PF01168">
    <property type="entry name" value="Ala_racemase_N"/>
    <property type="match status" value="1"/>
</dbReference>
<dbReference type="RefSeq" id="WP_332519519.1">
    <property type="nucleotide sequence ID" value="NZ_JANRHA010000003.1"/>
</dbReference>
<feature type="domain" description="Alanine racemase N-terminal" evidence="1">
    <location>
        <begin position="24"/>
        <end position="187"/>
    </location>
</feature>
<gene>
    <name evidence="2" type="ORF">NVS88_07070</name>
</gene>
<dbReference type="GO" id="GO:0036088">
    <property type="term" value="P:D-serine catabolic process"/>
    <property type="evidence" value="ECO:0007669"/>
    <property type="project" value="TreeGrafter"/>
</dbReference>
<evidence type="ECO:0000313" key="2">
    <source>
        <dbReference type="EMBL" id="MDG3014316.1"/>
    </source>
</evidence>
<dbReference type="PANTHER" id="PTHR28004">
    <property type="entry name" value="ZGC:162816-RELATED"/>
    <property type="match status" value="1"/>
</dbReference>
<keyword evidence="2" id="KW-0413">Isomerase</keyword>
<protein>
    <submittedName>
        <fullName evidence="2">Alanine racemase</fullName>
        <ecNumber evidence="2">5.1.1.1</ecNumber>
    </submittedName>
</protein>
<sequence>MHTSSSLRRLDAALAAHPAPLAAVDLDALDANARFLVEAAGGFPIRLASKSIRCTALIRHVLDNHPGFAGVLAFTPAEALHLAEHGIDDILVAYPSVDTAALAKVAASSATIRLLVDDPAHVELIGAAAASVGAVVPVCLEVDLGWWPLGGTVAKIGPKRSPVREPRQAAELAELVCRTDGVRLTSMLGYEGHIAGVGDIVPGRPLRQLAVRLMQAASMKEIAQRFPVVIAAVKSTLAAHGEPPLELINGGGTGSLQRTSAVGTVTELAAGSGLFDPRLFDNYRSLQLEPACAFAMPVVRKPMPSMATLLGGGYIASGIPGADRVPTPALPAGLRFDKEEGAGEVQTPLHGDAAARLQIGDRVWLRHAKSGELFERFNQVHLVRGGDVIDAVPTYRGEGQCFL</sequence>